<accession>A0A2Z6LI67</accession>
<sequence>MEYALKRVRENRGPSTTASSCGKGKMRGSKSLMKVFRLRWLSRSNLMNRFVRFLPLSAIGERIRGLRLPTPIDFIPKWCTQAEYTKEGNLKESYKFQDLTTRVYLLMLVDWTIFTNTDKNTIHLTYLQYFNDLEIVDNFVWGAIGLTHLYKSLTTTTISRVNVVLASSPVMAYPPPFPTTTPPSGYPAMQVSASPHDSTHIATKTRGEGFWKGWYI</sequence>
<gene>
    <name evidence="3" type="ORF">TSUD_368120</name>
</gene>
<evidence type="ECO:0000313" key="3">
    <source>
        <dbReference type="EMBL" id="GAU16863.1"/>
    </source>
</evidence>
<evidence type="ECO:0000259" key="2">
    <source>
        <dbReference type="Pfam" id="PF10536"/>
    </source>
</evidence>
<dbReference type="EMBL" id="DF973164">
    <property type="protein sequence ID" value="GAU16863.1"/>
    <property type="molecule type" value="Genomic_DNA"/>
</dbReference>
<organism evidence="3 4">
    <name type="scientific">Trifolium subterraneum</name>
    <name type="common">Subterranean clover</name>
    <dbReference type="NCBI Taxonomy" id="3900"/>
    <lineage>
        <taxon>Eukaryota</taxon>
        <taxon>Viridiplantae</taxon>
        <taxon>Streptophyta</taxon>
        <taxon>Embryophyta</taxon>
        <taxon>Tracheophyta</taxon>
        <taxon>Spermatophyta</taxon>
        <taxon>Magnoliopsida</taxon>
        <taxon>eudicotyledons</taxon>
        <taxon>Gunneridae</taxon>
        <taxon>Pentapetalae</taxon>
        <taxon>rosids</taxon>
        <taxon>fabids</taxon>
        <taxon>Fabales</taxon>
        <taxon>Fabaceae</taxon>
        <taxon>Papilionoideae</taxon>
        <taxon>50 kb inversion clade</taxon>
        <taxon>NPAAA clade</taxon>
        <taxon>Hologalegina</taxon>
        <taxon>IRL clade</taxon>
        <taxon>Trifolieae</taxon>
        <taxon>Trifolium</taxon>
    </lineage>
</organism>
<dbReference type="InterPro" id="IPR019557">
    <property type="entry name" value="AminoTfrase-like_pln_mobile"/>
</dbReference>
<evidence type="ECO:0000256" key="1">
    <source>
        <dbReference type="SAM" id="MobiDB-lite"/>
    </source>
</evidence>
<dbReference type="Proteomes" id="UP000242715">
    <property type="component" value="Unassembled WGS sequence"/>
</dbReference>
<dbReference type="AlphaFoldDB" id="A0A2Z6LI67"/>
<dbReference type="OrthoDB" id="785836at2759"/>
<keyword evidence="4" id="KW-1185">Reference proteome</keyword>
<proteinExistence type="predicted"/>
<protein>
    <recommendedName>
        <fullName evidence="2">Aminotransferase-like plant mobile domain-containing protein</fullName>
    </recommendedName>
</protein>
<dbReference type="Pfam" id="PF10536">
    <property type="entry name" value="PMD"/>
    <property type="match status" value="1"/>
</dbReference>
<feature type="region of interest" description="Disordered" evidence="1">
    <location>
        <begin position="1"/>
        <end position="26"/>
    </location>
</feature>
<name>A0A2Z6LI67_TRISU</name>
<feature type="domain" description="Aminotransferase-like plant mobile" evidence="2">
    <location>
        <begin position="81"/>
        <end position="157"/>
    </location>
</feature>
<feature type="compositionally biased region" description="Basic and acidic residues" evidence="1">
    <location>
        <begin position="1"/>
        <end position="12"/>
    </location>
</feature>
<reference evidence="4" key="1">
    <citation type="journal article" date="2017" name="Front. Plant Sci.">
        <title>Climate Clever Clovers: New Paradigm to Reduce the Environmental Footprint of Ruminants by Breeding Low Methanogenic Forages Utilizing Haplotype Variation.</title>
        <authorList>
            <person name="Kaur P."/>
            <person name="Appels R."/>
            <person name="Bayer P.E."/>
            <person name="Keeble-Gagnere G."/>
            <person name="Wang J."/>
            <person name="Hirakawa H."/>
            <person name="Shirasawa K."/>
            <person name="Vercoe P."/>
            <person name="Stefanova K."/>
            <person name="Durmic Z."/>
            <person name="Nichols P."/>
            <person name="Revell C."/>
            <person name="Isobe S.N."/>
            <person name="Edwards D."/>
            <person name="Erskine W."/>
        </authorList>
    </citation>
    <scope>NUCLEOTIDE SEQUENCE [LARGE SCALE GENOMIC DNA]</scope>
    <source>
        <strain evidence="4">cv. Daliak</strain>
    </source>
</reference>
<evidence type="ECO:0000313" key="4">
    <source>
        <dbReference type="Proteomes" id="UP000242715"/>
    </source>
</evidence>